<reference evidence="3 4" key="1">
    <citation type="submission" date="2016-04" db="EMBL/GenBank/DDBJ databases">
        <title>A degradative enzymes factory behind the ericoid mycorrhizal symbiosis.</title>
        <authorList>
            <consortium name="DOE Joint Genome Institute"/>
            <person name="Martino E."/>
            <person name="Morin E."/>
            <person name="Grelet G."/>
            <person name="Kuo A."/>
            <person name="Kohler A."/>
            <person name="Daghino S."/>
            <person name="Barry K."/>
            <person name="Choi C."/>
            <person name="Cichocki N."/>
            <person name="Clum A."/>
            <person name="Copeland A."/>
            <person name="Hainaut M."/>
            <person name="Haridas S."/>
            <person name="Labutti K."/>
            <person name="Lindquist E."/>
            <person name="Lipzen A."/>
            <person name="Khouja H.-R."/>
            <person name="Murat C."/>
            <person name="Ohm R."/>
            <person name="Olson A."/>
            <person name="Spatafora J."/>
            <person name="Veneault-Fourrey C."/>
            <person name="Henrissat B."/>
            <person name="Grigoriev I."/>
            <person name="Martin F."/>
            <person name="Perotto S."/>
        </authorList>
    </citation>
    <scope>NUCLEOTIDE SEQUENCE [LARGE SCALE GENOMIC DNA]</scope>
    <source>
        <strain evidence="3 4">F</strain>
    </source>
</reference>
<dbReference type="SUPFAM" id="SSF57850">
    <property type="entry name" value="RING/U-box"/>
    <property type="match status" value="1"/>
</dbReference>
<dbReference type="InterPro" id="IPR001841">
    <property type="entry name" value="Znf_RING"/>
</dbReference>
<dbReference type="InterPro" id="IPR013083">
    <property type="entry name" value="Znf_RING/FYVE/PHD"/>
</dbReference>
<dbReference type="Gene3D" id="3.30.40.10">
    <property type="entry name" value="Zinc/RING finger domain, C3HC4 (zinc finger)"/>
    <property type="match status" value="1"/>
</dbReference>
<accession>A0A2J6S646</accession>
<gene>
    <name evidence="3" type="ORF">L207DRAFT_207608</name>
</gene>
<keyword evidence="4" id="KW-1185">Reference proteome</keyword>
<protein>
    <recommendedName>
        <fullName evidence="2">RING-type domain-containing protein</fullName>
    </recommendedName>
</protein>
<dbReference type="Proteomes" id="UP000235786">
    <property type="component" value="Unassembled WGS sequence"/>
</dbReference>
<dbReference type="STRING" id="1149755.A0A2J6S646"/>
<evidence type="ECO:0000259" key="2">
    <source>
        <dbReference type="PROSITE" id="PS50089"/>
    </source>
</evidence>
<dbReference type="SMART" id="SM00184">
    <property type="entry name" value="RING"/>
    <property type="match status" value="1"/>
</dbReference>
<dbReference type="GO" id="GO:0008270">
    <property type="term" value="F:zinc ion binding"/>
    <property type="evidence" value="ECO:0007669"/>
    <property type="project" value="UniProtKB-KW"/>
</dbReference>
<keyword evidence="1" id="KW-0862">Zinc</keyword>
<proteinExistence type="predicted"/>
<keyword evidence="1" id="KW-0863">Zinc-finger</keyword>
<evidence type="ECO:0000256" key="1">
    <source>
        <dbReference type="PROSITE-ProRule" id="PRU00175"/>
    </source>
</evidence>
<feature type="domain" description="RING-type" evidence="2">
    <location>
        <begin position="16"/>
        <end position="60"/>
    </location>
</feature>
<organism evidence="3 4">
    <name type="scientific">Hyaloscypha variabilis (strain UAMH 11265 / GT02V1 / F)</name>
    <name type="common">Meliniomyces variabilis</name>
    <dbReference type="NCBI Taxonomy" id="1149755"/>
    <lineage>
        <taxon>Eukaryota</taxon>
        <taxon>Fungi</taxon>
        <taxon>Dikarya</taxon>
        <taxon>Ascomycota</taxon>
        <taxon>Pezizomycotina</taxon>
        <taxon>Leotiomycetes</taxon>
        <taxon>Helotiales</taxon>
        <taxon>Hyaloscyphaceae</taxon>
        <taxon>Hyaloscypha</taxon>
        <taxon>Hyaloscypha variabilis</taxon>
    </lineage>
</organism>
<keyword evidence="1" id="KW-0479">Metal-binding</keyword>
<dbReference type="OrthoDB" id="3556545at2759"/>
<dbReference type="PROSITE" id="PS50089">
    <property type="entry name" value="ZF_RING_2"/>
    <property type="match status" value="1"/>
</dbReference>
<name>A0A2J6S646_HYAVF</name>
<evidence type="ECO:0000313" key="3">
    <source>
        <dbReference type="EMBL" id="PMD46237.1"/>
    </source>
</evidence>
<dbReference type="Pfam" id="PF13639">
    <property type="entry name" value="zf-RING_2"/>
    <property type="match status" value="1"/>
</dbReference>
<evidence type="ECO:0000313" key="4">
    <source>
        <dbReference type="Proteomes" id="UP000235786"/>
    </source>
</evidence>
<dbReference type="AlphaFoldDB" id="A0A2J6S646"/>
<dbReference type="EMBL" id="KZ613939">
    <property type="protein sequence ID" value="PMD46237.1"/>
    <property type="molecule type" value="Genomic_DNA"/>
</dbReference>
<sequence>MDTSQTLSGTESPTRCPICLEYHSTDTAVLMPCAHKYDVACIAVQLKMFGERSRQCPMCRAKIWAVKYAFPPDGMYKIHIPGKGYQDANPFLRDDEIVPPGASEQERRRKFELRNFRTLQEIPLQSYRQSDSTAVAFEHETYISVNRNLTLAYRQRHGFRTSCILERSLSLHTLKTPPKRFRDGKNFEPEKIATARGEIIKCLDNLEIKSFFSKVKIQSPKYLVKCDDRGLRAAAMRSLTVQRKLGEEDISIRESVAITEEYLAELPGEEELRQDMVRGVERREREKEVMMVRQEMQGLFRLFEQVDTFEMLDRGTTGILEEGREEDKECRYCDVRHRNGDCRLPNMDGLSLEERGEAKEEDAMKVCLRIQIQARTRTRIRIRASRRKSKSRRGGQVTFIFFGRRWVYSDTHQDLSKAMRIRNVTSHQEPLLQVFYECTQCSQESSLPKGNTHPLAD</sequence>